<dbReference type="RefSeq" id="WP_125436055.1">
    <property type="nucleotide sequence ID" value="NZ_RWIU01000001.1"/>
</dbReference>
<evidence type="ECO:0000313" key="1">
    <source>
        <dbReference type="EMBL" id="RSK46553.1"/>
    </source>
</evidence>
<comment type="caution">
    <text evidence="1">The sequence shown here is derived from an EMBL/GenBank/DDBJ whole genome shotgun (WGS) entry which is preliminary data.</text>
</comment>
<dbReference type="EMBL" id="RWIU01000001">
    <property type="protein sequence ID" value="RSK46553.1"/>
    <property type="molecule type" value="Genomic_DNA"/>
</dbReference>
<proteinExistence type="predicted"/>
<gene>
    <name evidence="1" type="ORF">EI293_05165</name>
</gene>
<dbReference type="AlphaFoldDB" id="A0A428KJA8"/>
<dbReference type="OrthoDB" id="7432683at2"/>
<evidence type="ECO:0000313" key="2">
    <source>
        <dbReference type="Proteomes" id="UP000270291"/>
    </source>
</evidence>
<protein>
    <recommendedName>
        <fullName evidence="3">Carboxypeptidase regulatory-like domain-containing protein</fullName>
    </recommendedName>
</protein>
<keyword evidence="2" id="KW-1185">Reference proteome</keyword>
<accession>A0A428KJA8</accession>
<dbReference type="Gene3D" id="2.60.40.1120">
    <property type="entry name" value="Carboxypeptidase-like, regulatory domain"/>
    <property type="match status" value="1"/>
</dbReference>
<dbReference type="InterPro" id="IPR008969">
    <property type="entry name" value="CarboxyPept-like_regulatory"/>
</dbReference>
<sequence>MTSRISIPAPCPACWADMTAAPGGRHCAACNKVVVDFSSMNTAEATAYLQRHPEACGRFKPEQINPLSNWAPWLAAAVLALSSCETSPSTNSTMSPELLAKETLVHHQDSILVHGKVVDKGSGQPLARAIIISEQDTSLHTRTNADGTFTLLLPRSLRGTQLVAAQPMPDHLTPNDPEPGLYIPRYFAAEEDAPAVIQLRNPGPMIGQPILELQENYSPAVMSRIMHLAPPPPPPNLSQYELPR</sequence>
<organism evidence="1 2">
    <name type="scientific">Hymenobacter perfusus</name>
    <dbReference type="NCBI Taxonomy" id="1236770"/>
    <lineage>
        <taxon>Bacteria</taxon>
        <taxon>Pseudomonadati</taxon>
        <taxon>Bacteroidota</taxon>
        <taxon>Cytophagia</taxon>
        <taxon>Cytophagales</taxon>
        <taxon>Hymenobacteraceae</taxon>
        <taxon>Hymenobacter</taxon>
    </lineage>
</organism>
<name>A0A428KJA8_9BACT</name>
<dbReference type="Proteomes" id="UP000270291">
    <property type="component" value="Unassembled WGS sequence"/>
</dbReference>
<reference evidence="1 2" key="1">
    <citation type="submission" date="2018-12" db="EMBL/GenBank/DDBJ databases">
        <authorList>
            <person name="Feng G."/>
            <person name="Zhu H."/>
        </authorList>
    </citation>
    <scope>NUCLEOTIDE SEQUENCE [LARGE SCALE GENOMIC DNA]</scope>
    <source>
        <strain evidence="1 2">LMG 26000</strain>
    </source>
</reference>
<evidence type="ECO:0008006" key="3">
    <source>
        <dbReference type="Google" id="ProtNLM"/>
    </source>
</evidence>
<dbReference type="SUPFAM" id="SSF49464">
    <property type="entry name" value="Carboxypeptidase regulatory domain-like"/>
    <property type="match status" value="1"/>
</dbReference>